<dbReference type="SUPFAM" id="SSF82679">
    <property type="entry name" value="N-utilization substance G protein NusG, N-terminal domain"/>
    <property type="match status" value="1"/>
</dbReference>
<evidence type="ECO:0000256" key="2">
    <source>
        <dbReference type="ARBA" id="ARBA00023015"/>
    </source>
</evidence>
<dbReference type="InterPro" id="IPR008991">
    <property type="entry name" value="Translation_prot_SH3-like_sf"/>
</dbReference>
<keyword evidence="6" id="KW-1185">Reference proteome</keyword>
<evidence type="ECO:0000313" key="5">
    <source>
        <dbReference type="EMBL" id="SCY57803.1"/>
    </source>
</evidence>
<dbReference type="AlphaFoldDB" id="A0A1G5H1T7"/>
<dbReference type="InterPro" id="IPR006645">
    <property type="entry name" value="NGN-like_dom"/>
</dbReference>
<dbReference type="EMBL" id="FMUX01000012">
    <property type="protein sequence ID" value="SCY57803.1"/>
    <property type="molecule type" value="Genomic_DNA"/>
</dbReference>
<protein>
    <submittedName>
        <fullName evidence="5">Transcription antitermination factor NusG</fullName>
    </submittedName>
</protein>
<proteinExistence type="predicted"/>
<keyword evidence="2" id="KW-0805">Transcription regulation</keyword>
<dbReference type="Pfam" id="PF02357">
    <property type="entry name" value="NusG"/>
    <property type="match status" value="1"/>
</dbReference>
<dbReference type="RefSeq" id="WP_092211942.1">
    <property type="nucleotide sequence ID" value="NZ_FMUX01000012.1"/>
</dbReference>
<dbReference type="CDD" id="cd09893">
    <property type="entry name" value="NGN_SP_TaA"/>
    <property type="match status" value="1"/>
</dbReference>
<keyword evidence="1" id="KW-0889">Transcription antitermination</keyword>
<dbReference type="STRING" id="419481.SAMN05216233_11270"/>
<dbReference type="NCBIfam" id="NF033644">
    <property type="entry name" value="antiterm_UpxY"/>
    <property type="match status" value="1"/>
</dbReference>
<dbReference type="Gene3D" id="3.30.70.940">
    <property type="entry name" value="NusG, N-terminal domain"/>
    <property type="match status" value="1"/>
</dbReference>
<dbReference type="PANTHER" id="PTHR30265">
    <property type="entry name" value="RHO-INTERACTING TRANSCRIPTION TERMINATION FACTOR NUSG"/>
    <property type="match status" value="1"/>
</dbReference>
<keyword evidence="3" id="KW-0804">Transcription</keyword>
<feature type="domain" description="NusG-like N-terminal" evidence="4">
    <location>
        <begin position="8"/>
        <end position="107"/>
    </location>
</feature>
<organism evidence="5 6">
    <name type="scientific">Desulfoluna spongiiphila</name>
    <dbReference type="NCBI Taxonomy" id="419481"/>
    <lineage>
        <taxon>Bacteria</taxon>
        <taxon>Pseudomonadati</taxon>
        <taxon>Thermodesulfobacteriota</taxon>
        <taxon>Desulfobacteria</taxon>
        <taxon>Desulfobacterales</taxon>
        <taxon>Desulfolunaceae</taxon>
        <taxon>Desulfoluna</taxon>
    </lineage>
</organism>
<accession>A0A1G5H1T7</accession>
<dbReference type="GO" id="GO:0031564">
    <property type="term" value="P:transcription antitermination"/>
    <property type="evidence" value="ECO:0007669"/>
    <property type="project" value="UniProtKB-KW"/>
</dbReference>
<evidence type="ECO:0000256" key="3">
    <source>
        <dbReference type="ARBA" id="ARBA00023163"/>
    </source>
</evidence>
<sequence>MTIITPTEEMWYALHTRSRFENVVFDNLTKKSFETFLPKMKKPSKRKDRRVVLDVPLFPGYVFVKAGLTPENHLSILKTLGVVRVLGSTRGPVPIPEDSLSSLQIMVSAGEEIFTSAAFLEGEAVIVTRGPFEGITGIFAKHLGQGRVIVNIDILGQSAAVHVADTDIERVP</sequence>
<name>A0A1G5H1T7_9BACT</name>
<evidence type="ECO:0000256" key="1">
    <source>
        <dbReference type="ARBA" id="ARBA00022814"/>
    </source>
</evidence>
<dbReference type="InterPro" id="IPR036735">
    <property type="entry name" value="NGN_dom_sf"/>
</dbReference>
<evidence type="ECO:0000259" key="4">
    <source>
        <dbReference type="SMART" id="SM00738"/>
    </source>
</evidence>
<dbReference type="OrthoDB" id="9790639at2"/>
<dbReference type="PANTHER" id="PTHR30265:SF4">
    <property type="entry name" value="KOW MOTIF FAMILY PROTEIN, EXPRESSED"/>
    <property type="match status" value="1"/>
</dbReference>
<dbReference type="GO" id="GO:0006354">
    <property type="term" value="P:DNA-templated transcription elongation"/>
    <property type="evidence" value="ECO:0007669"/>
    <property type="project" value="InterPro"/>
</dbReference>
<dbReference type="SUPFAM" id="SSF50104">
    <property type="entry name" value="Translation proteins SH3-like domain"/>
    <property type="match status" value="1"/>
</dbReference>
<reference evidence="5 6" key="1">
    <citation type="submission" date="2016-10" db="EMBL/GenBank/DDBJ databases">
        <authorList>
            <person name="de Groot N.N."/>
        </authorList>
    </citation>
    <scope>NUCLEOTIDE SEQUENCE [LARGE SCALE GENOMIC DNA]</scope>
    <source>
        <strain evidence="5 6">AA1</strain>
    </source>
</reference>
<evidence type="ECO:0000313" key="6">
    <source>
        <dbReference type="Proteomes" id="UP000198870"/>
    </source>
</evidence>
<dbReference type="SMART" id="SM00738">
    <property type="entry name" value="NGN"/>
    <property type="match status" value="1"/>
</dbReference>
<gene>
    <name evidence="5" type="ORF">SAMN05216233_11270</name>
</gene>
<dbReference type="Proteomes" id="UP000198870">
    <property type="component" value="Unassembled WGS sequence"/>
</dbReference>
<dbReference type="InterPro" id="IPR043425">
    <property type="entry name" value="NusG-like"/>
</dbReference>